<sequence length="331" mass="37966">MKSQLNIETIYKNKEAEHSNDQFLNDVIDGLQQEPKHLQSKYFYDKRGDSLFQEIMAMPEYYLTRCEMDIFKNKTQELASILMENNTPFDLIELGAGDASKSLHLLQFLKKSNADFTYMPIDISGNILSVLDQKLKTNIPDLDITILEGDYFEMLKKASRLSSRRKAVLFLGSNIGNMEFEHASDFCVELRKNLNKGDIVLVGFDLKKDPKIILNAYNDPKGITAAFNLNLLERINRELQGNFDVKQFEHFQNYDPLSGACRSYLVSLENQKVTIDSQAIDFAKDEVVYMEVSQKFSTADMEELAVSSGFQTINTIQDSKEWFADTFWLAV</sequence>
<dbReference type="AlphaFoldDB" id="A0A085ZEW4"/>
<dbReference type="InterPro" id="IPR051128">
    <property type="entry name" value="EgtD_Methyltrsf_superfamily"/>
</dbReference>
<dbReference type="eggNOG" id="COG4301">
    <property type="taxonomic scope" value="Bacteria"/>
</dbReference>
<evidence type="ECO:0000313" key="4">
    <source>
        <dbReference type="EMBL" id="KFF02978.1"/>
    </source>
</evidence>
<evidence type="ECO:0000256" key="2">
    <source>
        <dbReference type="ARBA" id="ARBA00022679"/>
    </source>
</evidence>
<dbReference type="InterPro" id="IPR029063">
    <property type="entry name" value="SAM-dependent_MTases_sf"/>
</dbReference>
<keyword evidence="2 4" id="KW-0808">Transferase</keyword>
<organism evidence="4 5">
    <name type="scientific">Flavobacterium reichenbachii</name>
    <dbReference type="NCBI Taxonomy" id="362418"/>
    <lineage>
        <taxon>Bacteria</taxon>
        <taxon>Pseudomonadati</taxon>
        <taxon>Bacteroidota</taxon>
        <taxon>Flavobacteriia</taxon>
        <taxon>Flavobacteriales</taxon>
        <taxon>Flavobacteriaceae</taxon>
        <taxon>Flavobacterium</taxon>
    </lineage>
</organism>
<keyword evidence="1 4" id="KW-0489">Methyltransferase</keyword>
<dbReference type="NCBIfam" id="TIGR03438">
    <property type="entry name" value="egtD_ergothio"/>
    <property type="match status" value="1"/>
</dbReference>
<evidence type="ECO:0000256" key="1">
    <source>
        <dbReference type="ARBA" id="ARBA00022603"/>
    </source>
</evidence>
<dbReference type="SUPFAM" id="SSF53335">
    <property type="entry name" value="S-adenosyl-L-methionine-dependent methyltransferases"/>
    <property type="match status" value="1"/>
</dbReference>
<dbReference type="GO" id="GO:0008168">
    <property type="term" value="F:methyltransferase activity"/>
    <property type="evidence" value="ECO:0007669"/>
    <property type="project" value="UniProtKB-KW"/>
</dbReference>
<dbReference type="PANTHER" id="PTHR43397:SF1">
    <property type="entry name" value="ERGOTHIONEINE BIOSYNTHESIS PROTEIN 1"/>
    <property type="match status" value="1"/>
</dbReference>
<dbReference type="STRING" id="362418.IW19_22845"/>
<gene>
    <name evidence="4" type="ORF">IW19_22845</name>
</gene>
<feature type="domain" description="Histidine-specific methyltransferase SAM-dependent" evidence="3">
    <location>
        <begin position="25"/>
        <end position="327"/>
    </location>
</feature>
<reference evidence="4 5" key="1">
    <citation type="submission" date="2014-07" db="EMBL/GenBank/DDBJ databases">
        <title>Genome of Flavobacterium reichenbachii LMG 25512.</title>
        <authorList>
            <person name="Stropko S.J."/>
            <person name="Pipes S.E."/>
            <person name="Newman J.D."/>
        </authorList>
    </citation>
    <scope>NUCLEOTIDE SEQUENCE [LARGE SCALE GENOMIC DNA]</scope>
    <source>
        <strain evidence="4 5">LMG 25512</strain>
    </source>
</reference>
<dbReference type="OrthoDB" id="5289726at2"/>
<dbReference type="RefSeq" id="WP_035689707.1">
    <property type="nucleotide sequence ID" value="NZ_JPRL01000003.1"/>
</dbReference>
<dbReference type="EMBL" id="JPRL01000003">
    <property type="protein sequence ID" value="KFF02978.1"/>
    <property type="molecule type" value="Genomic_DNA"/>
</dbReference>
<dbReference type="Proteomes" id="UP000028715">
    <property type="component" value="Unassembled WGS sequence"/>
</dbReference>
<dbReference type="Gene3D" id="3.40.50.150">
    <property type="entry name" value="Vaccinia Virus protein VP39"/>
    <property type="match status" value="1"/>
</dbReference>
<evidence type="ECO:0000259" key="3">
    <source>
        <dbReference type="Pfam" id="PF10017"/>
    </source>
</evidence>
<accession>A0A085ZEW4</accession>
<dbReference type="InterPro" id="IPR017804">
    <property type="entry name" value="MeTrfase_EgtD-like"/>
</dbReference>
<dbReference type="Pfam" id="PF10017">
    <property type="entry name" value="Methyltransf_33"/>
    <property type="match status" value="1"/>
</dbReference>
<proteinExistence type="predicted"/>
<evidence type="ECO:0000313" key="5">
    <source>
        <dbReference type="Proteomes" id="UP000028715"/>
    </source>
</evidence>
<dbReference type="InterPro" id="IPR019257">
    <property type="entry name" value="MeTrfase_dom"/>
</dbReference>
<protein>
    <submittedName>
        <fullName evidence="4">Methyltransferase</fullName>
    </submittedName>
</protein>
<name>A0A085ZEW4_9FLAO</name>
<keyword evidence="5" id="KW-1185">Reference proteome</keyword>
<dbReference type="GO" id="GO:0032259">
    <property type="term" value="P:methylation"/>
    <property type="evidence" value="ECO:0007669"/>
    <property type="project" value="UniProtKB-KW"/>
</dbReference>
<comment type="caution">
    <text evidence="4">The sequence shown here is derived from an EMBL/GenBank/DDBJ whole genome shotgun (WGS) entry which is preliminary data.</text>
</comment>
<dbReference type="PIRSF" id="PIRSF018005">
    <property type="entry name" value="UCP018005"/>
    <property type="match status" value="1"/>
</dbReference>
<dbReference type="PANTHER" id="PTHR43397">
    <property type="entry name" value="ERGOTHIONEINE BIOSYNTHESIS PROTEIN 1"/>
    <property type="match status" value="1"/>
</dbReference>
<dbReference type="InterPro" id="IPR035094">
    <property type="entry name" value="EgtD"/>
</dbReference>